<dbReference type="EMBL" id="CM046121">
    <property type="protein sequence ID" value="KAI8434524.1"/>
    <property type="molecule type" value="Genomic_DNA"/>
</dbReference>
<comment type="caution">
    <text evidence="1">The sequence shown here is derived from an EMBL/GenBank/DDBJ whole genome shotgun (WGS) entry which is preliminary data.</text>
</comment>
<keyword evidence="2" id="KW-1185">Reference proteome</keyword>
<gene>
    <name evidence="1" type="ORF">MSG28_012525</name>
</gene>
<proteinExistence type="predicted"/>
<evidence type="ECO:0000313" key="1">
    <source>
        <dbReference type="EMBL" id="KAI8434524.1"/>
    </source>
</evidence>
<evidence type="ECO:0000313" key="2">
    <source>
        <dbReference type="Proteomes" id="UP001064048"/>
    </source>
</evidence>
<dbReference type="Proteomes" id="UP001064048">
    <property type="component" value="Chromosome 21"/>
</dbReference>
<accession>A0ACC0KDG8</accession>
<reference evidence="1 2" key="1">
    <citation type="journal article" date="2022" name="Genome Biol. Evol.">
        <title>The Spruce Budworm Genome: Reconstructing the Evolutionary History of Antifreeze Proteins.</title>
        <authorList>
            <person name="Beliveau C."/>
            <person name="Gagne P."/>
            <person name="Picq S."/>
            <person name="Vernygora O."/>
            <person name="Keeling C.I."/>
            <person name="Pinkney K."/>
            <person name="Doucet D."/>
            <person name="Wen F."/>
            <person name="Johnston J.S."/>
            <person name="Maaroufi H."/>
            <person name="Boyle B."/>
            <person name="Laroche J."/>
            <person name="Dewar K."/>
            <person name="Juretic N."/>
            <person name="Blackburn G."/>
            <person name="Nisole A."/>
            <person name="Brunet B."/>
            <person name="Brandao M."/>
            <person name="Lumley L."/>
            <person name="Duan J."/>
            <person name="Quan G."/>
            <person name="Lucarotti C.J."/>
            <person name="Roe A.D."/>
            <person name="Sperling F.A.H."/>
            <person name="Levesque R.C."/>
            <person name="Cusson M."/>
        </authorList>
    </citation>
    <scope>NUCLEOTIDE SEQUENCE [LARGE SCALE GENOMIC DNA]</scope>
    <source>
        <strain evidence="1">Glfc:IPQL:Cfum</strain>
    </source>
</reference>
<sequence>MENPEPERSSAPEEGGSLNRNRSFKSKQLVRSQAIRESQSPPRAASPADAGAAGAGAPAEEEREEKRRPVEIQITGGSWEGPEQRARRRWPPQRDLLSNAPRVACVAGCRHSEQHCRGPRRRQTCPTKQDSGISCPDDCADCSDFEHTGGSSNDVRKACSLDSDEAYCRCPDRRDIKPKNNSLNRAESADVDKLEPSGPELVKFIKETLNKNARDRMTLLKIEKELHALVTDTGRCIVKFPVMTSYGRMLVHRAAALFQLTHHLDQATKNSVTWCTVNFPPSPVRHQDSVNAKSILKRDTHSPDDSGSNCRAVERSNRIAAVKTSPNGRG</sequence>
<protein>
    <submittedName>
        <fullName evidence="1">Uncharacterized protein</fullName>
    </submittedName>
</protein>
<name>A0ACC0KDG8_CHOFU</name>
<organism evidence="1 2">
    <name type="scientific">Choristoneura fumiferana</name>
    <name type="common">Spruce budworm moth</name>
    <name type="synonym">Archips fumiferana</name>
    <dbReference type="NCBI Taxonomy" id="7141"/>
    <lineage>
        <taxon>Eukaryota</taxon>
        <taxon>Metazoa</taxon>
        <taxon>Ecdysozoa</taxon>
        <taxon>Arthropoda</taxon>
        <taxon>Hexapoda</taxon>
        <taxon>Insecta</taxon>
        <taxon>Pterygota</taxon>
        <taxon>Neoptera</taxon>
        <taxon>Endopterygota</taxon>
        <taxon>Lepidoptera</taxon>
        <taxon>Glossata</taxon>
        <taxon>Ditrysia</taxon>
        <taxon>Tortricoidea</taxon>
        <taxon>Tortricidae</taxon>
        <taxon>Tortricinae</taxon>
        <taxon>Choristoneura</taxon>
    </lineage>
</organism>